<protein>
    <recommendedName>
        <fullName evidence="3">DDE Tnp4 domain-containing protein</fullName>
    </recommendedName>
</protein>
<evidence type="ECO:0000256" key="2">
    <source>
        <dbReference type="ARBA" id="ARBA00022723"/>
    </source>
</evidence>
<dbReference type="AlphaFoldDB" id="A0A1B6IKU6"/>
<dbReference type="EMBL" id="GECU01020164">
    <property type="protein sequence ID" value="JAS87542.1"/>
    <property type="molecule type" value="Transcribed_RNA"/>
</dbReference>
<proteinExistence type="predicted"/>
<reference evidence="4" key="1">
    <citation type="submission" date="2015-11" db="EMBL/GenBank/DDBJ databases">
        <title>De novo transcriptome assembly of four potential Pierce s Disease insect vectors from Arizona vineyards.</title>
        <authorList>
            <person name="Tassone E.E."/>
        </authorList>
    </citation>
    <scope>NUCLEOTIDE SEQUENCE</scope>
</reference>
<keyword evidence="2" id="KW-0479">Metal-binding</keyword>
<evidence type="ECO:0000259" key="3">
    <source>
        <dbReference type="Pfam" id="PF13359"/>
    </source>
</evidence>
<feature type="domain" description="DDE Tnp4" evidence="3">
    <location>
        <begin position="2"/>
        <end position="136"/>
    </location>
</feature>
<gene>
    <name evidence="4" type="ORF">g.55897</name>
</gene>
<accession>A0A1B6IKU6</accession>
<dbReference type="Pfam" id="PF13359">
    <property type="entry name" value="DDE_Tnp_4"/>
    <property type="match status" value="1"/>
</dbReference>
<evidence type="ECO:0000256" key="1">
    <source>
        <dbReference type="ARBA" id="ARBA00001968"/>
    </source>
</evidence>
<dbReference type="InterPro" id="IPR027806">
    <property type="entry name" value="HARBI1_dom"/>
</dbReference>
<organism evidence="4">
    <name type="scientific">Homalodisca liturata</name>
    <dbReference type="NCBI Taxonomy" id="320908"/>
    <lineage>
        <taxon>Eukaryota</taxon>
        <taxon>Metazoa</taxon>
        <taxon>Ecdysozoa</taxon>
        <taxon>Arthropoda</taxon>
        <taxon>Hexapoda</taxon>
        <taxon>Insecta</taxon>
        <taxon>Pterygota</taxon>
        <taxon>Neoptera</taxon>
        <taxon>Paraneoptera</taxon>
        <taxon>Hemiptera</taxon>
        <taxon>Auchenorrhyncha</taxon>
        <taxon>Membracoidea</taxon>
        <taxon>Cicadellidae</taxon>
        <taxon>Cicadellinae</taxon>
        <taxon>Proconiini</taxon>
        <taxon>Homalodisca</taxon>
    </lineage>
</organism>
<feature type="non-terminal residue" evidence="4">
    <location>
        <position position="1"/>
    </location>
</feature>
<comment type="cofactor">
    <cofactor evidence="1">
        <name>a divalent metal cation</name>
        <dbReference type="ChEBI" id="CHEBI:60240"/>
    </cofactor>
</comment>
<sequence length="141" mass="16092">SGSLYYNFRKYFSLVLFAVSDAQCNFTAIDVGAYGREGDSTIFKNSNFYKRLNAGQLNLPTEKPLSPEGPTVPFVFLGDEAFGLTTRVMRPYPQKKLTKERSVYNYRHCRARHTVECAFGIMSNKWRVMHSCILVNPIFAT</sequence>
<evidence type="ECO:0000313" key="4">
    <source>
        <dbReference type="EMBL" id="JAS87542.1"/>
    </source>
</evidence>
<feature type="non-terminal residue" evidence="4">
    <location>
        <position position="141"/>
    </location>
</feature>
<name>A0A1B6IKU6_9HEMI</name>
<dbReference type="GO" id="GO:0046872">
    <property type="term" value="F:metal ion binding"/>
    <property type="evidence" value="ECO:0007669"/>
    <property type="project" value="UniProtKB-KW"/>
</dbReference>